<evidence type="ECO:0000256" key="2">
    <source>
        <dbReference type="ARBA" id="ARBA00022691"/>
    </source>
</evidence>
<dbReference type="SUPFAM" id="SSF102114">
    <property type="entry name" value="Radical SAM enzymes"/>
    <property type="match status" value="1"/>
</dbReference>
<feature type="domain" description="Radical SAM core" evidence="6">
    <location>
        <begin position="203"/>
        <end position="434"/>
    </location>
</feature>
<evidence type="ECO:0000256" key="4">
    <source>
        <dbReference type="ARBA" id="ARBA00023004"/>
    </source>
</evidence>
<dbReference type="EMBL" id="JACJVJ010000001">
    <property type="protein sequence ID" value="MBC2777245.1"/>
    <property type="molecule type" value="Genomic_DNA"/>
</dbReference>
<dbReference type="InterPro" id="IPR007197">
    <property type="entry name" value="rSAM"/>
</dbReference>
<dbReference type="InterPro" id="IPR006638">
    <property type="entry name" value="Elp3/MiaA/NifB-like_rSAM"/>
</dbReference>
<dbReference type="GO" id="GO:0005829">
    <property type="term" value="C:cytosol"/>
    <property type="evidence" value="ECO:0007669"/>
    <property type="project" value="TreeGrafter"/>
</dbReference>
<dbReference type="InterPro" id="IPR023404">
    <property type="entry name" value="rSAM_horseshoe"/>
</dbReference>
<dbReference type="AlphaFoldDB" id="A0A842HWH0"/>
<keyword evidence="5" id="KW-0411">Iron-sulfur</keyword>
<dbReference type="Proteomes" id="UP000564378">
    <property type="component" value="Unassembled WGS sequence"/>
</dbReference>
<dbReference type="SFLD" id="SFLDG01082">
    <property type="entry name" value="B12-binding_domain_containing"/>
    <property type="match status" value="1"/>
</dbReference>
<keyword evidence="4" id="KW-0408">Iron</keyword>
<evidence type="ECO:0000256" key="5">
    <source>
        <dbReference type="ARBA" id="ARBA00023014"/>
    </source>
</evidence>
<dbReference type="GO" id="GO:0003824">
    <property type="term" value="F:catalytic activity"/>
    <property type="evidence" value="ECO:0007669"/>
    <property type="project" value="InterPro"/>
</dbReference>
<dbReference type="Gene3D" id="3.80.30.20">
    <property type="entry name" value="tm_1862 like domain"/>
    <property type="match status" value="1"/>
</dbReference>
<dbReference type="PANTHER" id="PTHR43409:SF7">
    <property type="entry name" value="BLL1977 PROTEIN"/>
    <property type="match status" value="1"/>
</dbReference>
<organism evidence="7 8">
    <name type="scientific">Parasphingopyxis marina</name>
    <dbReference type="NCBI Taxonomy" id="2761622"/>
    <lineage>
        <taxon>Bacteria</taxon>
        <taxon>Pseudomonadati</taxon>
        <taxon>Pseudomonadota</taxon>
        <taxon>Alphaproteobacteria</taxon>
        <taxon>Sphingomonadales</taxon>
        <taxon>Sphingomonadaceae</taxon>
        <taxon>Parasphingopyxis</taxon>
    </lineage>
</organism>
<evidence type="ECO:0000259" key="6">
    <source>
        <dbReference type="PROSITE" id="PS51918"/>
    </source>
</evidence>
<keyword evidence="2" id="KW-0949">S-adenosyl-L-methionine</keyword>
<comment type="cofactor">
    <cofactor evidence="1">
        <name>[4Fe-4S] cluster</name>
        <dbReference type="ChEBI" id="CHEBI:49883"/>
    </cofactor>
</comment>
<proteinExistence type="predicted"/>
<dbReference type="CDD" id="cd01335">
    <property type="entry name" value="Radical_SAM"/>
    <property type="match status" value="1"/>
</dbReference>
<reference evidence="7 8" key="1">
    <citation type="submission" date="2020-08" db="EMBL/GenBank/DDBJ databases">
        <title>Draft genome sequence of Parasphingopyxis sp. GrpM-11.</title>
        <authorList>
            <person name="Oh J."/>
            <person name="Roh D.-H."/>
        </authorList>
    </citation>
    <scope>NUCLEOTIDE SEQUENCE [LARGE SCALE GENOMIC DNA]</scope>
    <source>
        <strain evidence="7 8">GrpM-11</strain>
    </source>
</reference>
<gene>
    <name evidence="7" type="ORF">H6P80_06390</name>
</gene>
<evidence type="ECO:0000313" key="7">
    <source>
        <dbReference type="EMBL" id="MBC2777245.1"/>
    </source>
</evidence>
<dbReference type="GO" id="GO:0046872">
    <property type="term" value="F:metal ion binding"/>
    <property type="evidence" value="ECO:0007669"/>
    <property type="project" value="UniProtKB-KW"/>
</dbReference>
<dbReference type="SMART" id="SM00729">
    <property type="entry name" value="Elp3"/>
    <property type="match status" value="1"/>
</dbReference>
<dbReference type="PROSITE" id="PS51918">
    <property type="entry name" value="RADICAL_SAM"/>
    <property type="match status" value="1"/>
</dbReference>
<dbReference type="InterPro" id="IPR051198">
    <property type="entry name" value="BchE-like"/>
</dbReference>
<sequence length="592" mass="68063">MAQFRPPRYDREMGNRFQIYLIKPTRYHDDGYPLSWWRSIVPSNSLACLAGIVDDAIERGALGDIEADVYTIDEIHSRVDPKKIAKAIEKAGGRGFIGMVGVQSNQFPRCMHMAREFRAAGLPVSIGGFHVSGCLSMLKEMTPELVEAQELGISFFAGEAEDGRIDEVLRDAYAGELKPVYDWLKDTPNIAGAPIPFLPAEQVQNNTNRFSSFDLGRGCPFECSFCTIINVQGRKSRFRTADDLEKIIRVNAAAGITRFVLTDDNFARNKNWEVFADRLIELRGQGFPVKLVIQVDTLAHRIPNFIDKCVKMGVDELFVGLENVNADNLEAAKKRQNRVEEYREMFLMWKKHPVFIICGYIIGFPNDSYESIQRDIGILKEELPIDAIYLNYLTPLPGSEDHKRQHEAGEWMDPDLNKYDLNHRVTHHPKMSDEEWERAYVDAHRAFYSFDHMERVMKRMVALGSNKKKMTLNRLVAYREAVRIGGVAKFESGYFRMRRRTQRRPGFPIENPLVFYPKYALLNVWNLWRVTLTWLKLKRFMRRALSDPNGLAYSDAAITEETRKVDVLLTGTRHSEQADVRREHREAREAAA</sequence>
<protein>
    <submittedName>
        <fullName evidence="7">Radical SAM protein</fullName>
    </submittedName>
</protein>
<dbReference type="PANTHER" id="PTHR43409">
    <property type="entry name" value="ANAEROBIC MAGNESIUM-PROTOPORPHYRIN IX MONOMETHYL ESTER CYCLASE-RELATED"/>
    <property type="match status" value="1"/>
</dbReference>
<evidence type="ECO:0000256" key="1">
    <source>
        <dbReference type="ARBA" id="ARBA00001966"/>
    </source>
</evidence>
<dbReference type="SFLD" id="SFLDS00029">
    <property type="entry name" value="Radical_SAM"/>
    <property type="match status" value="1"/>
</dbReference>
<keyword evidence="3" id="KW-0479">Metal-binding</keyword>
<comment type="caution">
    <text evidence="7">The sequence shown here is derived from an EMBL/GenBank/DDBJ whole genome shotgun (WGS) entry which is preliminary data.</text>
</comment>
<name>A0A842HWH0_9SPHN</name>
<accession>A0A842HWH0</accession>
<keyword evidence="8" id="KW-1185">Reference proteome</keyword>
<evidence type="ECO:0000256" key="3">
    <source>
        <dbReference type="ARBA" id="ARBA00022723"/>
    </source>
</evidence>
<evidence type="ECO:0000313" key="8">
    <source>
        <dbReference type="Proteomes" id="UP000564378"/>
    </source>
</evidence>
<dbReference type="InterPro" id="IPR058240">
    <property type="entry name" value="rSAM_sf"/>
</dbReference>
<dbReference type="GO" id="GO:0051536">
    <property type="term" value="F:iron-sulfur cluster binding"/>
    <property type="evidence" value="ECO:0007669"/>
    <property type="project" value="UniProtKB-KW"/>
</dbReference>
<dbReference type="Pfam" id="PF04055">
    <property type="entry name" value="Radical_SAM"/>
    <property type="match status" value="1"/>
</dbReference>